<dbReference type="Gene3D" id="3.40.50.10400">
    <property type="entry name" value="Hypothetical protein PA1492"/>
    <property type="match status" value="1"/>
</dbReference>
<dbReference type="SUPFAM" id="SSF52309">
    <property type="entry name" value="N-(deoxy)ribosyltransferase-like"/>
    <property type="match status" value="1"/>
</dbReference>
<comment type="caution">
    <text evidence="1">The sequence shown here is derived from an EMBL/GenBank/DDBJ whole genome shotgun (WGS) entry which is preliminary data.</text>
</comment>
<name>A0A1F7XMM0_9BACT</name>
<sequence length="149" mass="17202">MKERIREAVKESGTLNEVRDNILALIKNMFEIEGVTQIGYVSGIITSDGPEKISENLNRLQKFTDLVRKTSDFPIFSSIDVISDELFKRLGAAKIEQEVWRVFWREVLQSPYVTDMFMTPGWEQSRGALDEFQTAKATGKTLHYFNYQI</sequence>
<evidence type="ECO:0000313" key="1">
    <source>
        <dbReference type="EMBL" id="OGM16029.1"/>
    </source>
</evidence>
<evidence type="ECO:0000313" key="2">
    <source>
        <dbReference type="Proteomes" id="UP000177382"/>
    </source>
</evidence>
<accession>A0A1F7XMM0</accession>
<gene>
    <name evidence="1" type="ORF">A2V97_04685</name>
</gene>
<dbReference type="AlphaFoldDB" id="A0A1F7XMM0"/>
<dbReference type="EMBL" id="MGFX01000001">
    <property type="protein sequence ID" value="OGM16029.1"/>
    <property type="molecule type" value="Genomic_DNA"/>
</dbReference>
<proteinExistence type="predicted"/>
<organism evidence="1 2">
    <name type="scientific">Candidatus Woesebacteria bacterium RBG_16_42_24</name>
    <dbReference type="NCBI Taxonomy" id="1802485"/>
    <lineage>
        <taxon>Bacteria</taxon>
        <taxon>Candidatus Woeseibacteriota</taxon>
    </lineage>
</organism>
<reference evidence="1 2" key="1">
    <citation type="journal article" date="2016" name="Nat. Commun.">
        <title>Thousands of microbial genomes shed light on interconnected biogeochemical processes in an aquifer system.</title>
        <authorList>
            <person name="Anantharaman K."/>
            <person name="Brown C.T."/>
            <person name="Hug L.A."/>
            <person name="Sharon I."/>
            <person name="Castelle C.J."/>
            <person name="Probst A.J."/>
            <person name="Thomas B.C."/>
            <person name="Singh A."/>
            <person name="Wilkins M.J."/>
            <person name="Karaoz U."/>
            <person name="Brodie E.L."/>
            <person name="Williams K.H."/>
            <person name="Hubbard S.S."/>
            <person name="Banfield J.F."/>
        </authorList>
    </citation>
    <scope>NUCLEOTIDE SEQUENCE [LARGE SCALE GENOMIC DNA]</scope>
</reference>
<dbReference type="Proteomes" id="UP000177382">
    <property type="component" value="Unassembled WGS sequence"/>
</dbReference>
<protein>
    <submittedName>
        <fullName evidence="1">Uncharacterized protein</fullName>
    </submittedName>
</protein>